<reference evidence="2 3" key="1">
    <citation type="journal article" date="2017" name="Mol. Ecol.">
        <title>Comparative and population genomic landscape of Phellinus noxius: A hypervariable fungus causing root rot in trees.</title>
        <authorList>
            <person name="Chung C.L."/>
            <person name="Lee T.J."/>
            <person name="Akiba M."/>
            <person name="Lee H.H."/>
            <person name="Kuo T.H."/>
            <person name="Liu D."/>
            <person name="Ke H.M."/>
            <person name="Yokoi T."/>
            <person name="Roa M.B."/>
            <person name="Lu M.J."/>
            <person name="Chang Y.Y."/>
            <person name="Ann P.J."/>
            <person name="Tsai J.N."/>
            <person name="Chen C.Y."/>
            <person name="Tzean S.S."/>
            <person name="Ota Y."/>
            <person name="Hattori T."/>
            <person name="Sahashi N."/>
            <person name="Liou R.F."/>
            <person name="Kikuchi T."/>
            <person name="Tsai I.J."/>
        </authorList>
    </citation>
    <scope>NUCLEOTIDE SEQUENCE [LARGE SCALE GENOMIC DNA]</scope>
    <source>
        <strain evidence="2 3">FFPRI411160</strain>
    </source>
</reference>
<feature type="compositionally biased region" description="Basic and acidic residues" evidence="1">
    <location>
        <begin position="17"/>
        <end position="32"/>
    </location>
</feature>
<dbReference type="EMBL" id="NBII01000003">
    <property type="protein sequence ID" value="PAV21432.1"/>
    <property type="molecule type" value="Genomic_DNA"/>
</dbReference>
<keyword evidence="3" id="KW-1185">Reference proteome</keyword>
<sequence length="273" mass="30699">MNSRRSANLHDLTSLRLHPDGSRVKAEAEPKTSRKRDKSTAETGKNRSLRLAKYTTTDYLGNWIANDVSGSVHVKQKYNRKRPEDDHASRSYSDLENAQTEKIEYNSENRRTRKRRKFLEDLSFLDAPTSYHDTSSPISPGSGEAEGRNNDRGTSSSTGFSIPSSDLLKCIHLFASEYYTARGCLYNGSRKARMAKKVERQECYGGEEGSNNNNNGKPTRGSQILDASRLKKHKANSQRDMYRQFDGTALMAIGMLLQEHAAYYVSKGSGPEK</sequence>
<accession>A0A286UPD0</accession>
<dbReference type="STRING" id="2282107.A0A286UPD0"/>
<evidence type="ECO:0000313" key="3">
    <source>
        <dbReference type="Proteomes" id="UP000217199"/>
    </source>
</evidence>
<protein>
    <submittedName>
        <fullName evidence="2">Uncharacterized protein</fullName>
    </submittedName>
</protein>
<proteinExistence type="predicted"/>
<evidence type="ECO:0000256" key="1">
    <source>
        <dbReference type="SAM" id="MobiDB-lite"/>
    </source>
</evidence>
<feature type="region of interest" description="Disordered" evidence="1">
    <location>
        <begin position="128"/>
        <end position="159"/>
    </location>
</feature>
<dbReference type="Proteomes" id="UP000217199">
    <property type="component" value="Unassembled WGS sequence"/>
</dbReference>
<dbReference type="OrthoDB" id="2565191at2759"/>
<dbReference type="InParanoid" id="A0A286UPD0"/>
<name>A0A286UPD0_9AGAM</name>
<organism evidence="2 3">
    <name type="scientific">Pyrrhoderma noxium</name>
    <dbReference type="NCBI Taxonomy" id="2282107"/>
    <lineage>
        <taxon>Eukaryota</taxon>
        <taxon>Fungi</taxon>
        <taxon>Dikarya</taxon>
        <taxon>Basidiomycota</taxon>
        <taxon>Agaricomycotina</taxon>
        <taxon>Agaricomycetes</taxon>
        <taxon>Hymenochaetales</taxon>
        <taxon>Hymenochaetaceae</taxon>
        <taxon>Pyrrhoderma</taxon>
    </lineage>
</organism>
<evidence type="ECO:0000313" key="2">
    <source>
        <dbReference type="EMBL" id="PAV21432.1"/>
    </source>
</evidence>
<feature type="region of interest" description="Disordered" evidence="1">
    <location>
        <begin position="204"/>
        <end position="223"/>
    </location>
</feature>
<comment type="caution">
    <text evidence="2">The sequence shown here is derived from an EMBL/GenBank/DDBJ whole genome shotgun (WGS) entry which is preliminary data.</text>
</comment>
<feature type="region of interest" description="Disordered" evidence="1">
    <location>
        <begin position="75"/>
        <end position="110"/>
    </location>
</feature>
<dbReference type="AlphaFoldDB" id="A0A286UPD0"/>
<gene>
    <name evidence="2" type="ORF">PNOK_0405900</name>
</gene>
<feature type="compositionally biased region" description="Basic and acidic residues" evidence="1">
    <location>
        <begin position="99"/>
        <end position="110"/>
    </location>
</feature>
<feature type="region of interest" description="Disordered" evidence="1">
    <location>
        <begin position="1"/>
        <end position="46"/>
    </location>
</feature>